<dbReference type="PATRIC" id="fig|1230338.3.peg.1177"/>
<proteinExistence type="inferred from homology"/>
<dbReference type="GO" id="GO:0009007">
    <property type="term" value="F:site-specific DNA-methyltransferase (adenine-specific) activity"/>
    <property type="evidence" value="ECO:0007669"/>
    <property type="project" value="UniProtKB-UniRule"/>
</dbReference>
<dbReference type="PIRSF" id="PIRSF000398">
    <property type="entry name" value="M_m6A_EcoRV"/>
    <property type="match status" value="1"/>
</dbReference>
<dbReference type="Pfam" id="PF02086">
    <property type="entry name" value="MethyltransfD12"/>
    <property type="match status" value="1"/>
</dbReference>
<dbReference type="SUPFAM" id="SSF53335">
    <property type="entry name" value="S-adenosyl-L-methionine-dependent methyltransferases"/>
    <property type="match status" value="1"/>
</dbReference>
<organism evidence="9 10">
    <name type="scientific">Moraxella macacae 0408225</name>
    <dbReference type="NCBI Taxonomy" id="1230338"/>
    <lineage>
        <taxon>Bacteria</taxon>
        <taxon>Pseudomonadati</taxon>
        <taxon>Pseudomonadota</taxon>
        <taxon>Gammaproteobacteria</taxon>
        <taxon>Moraxellales</taxon>
        <taxon>Moraxellaceae</taxon>
        <taxon>Moraxella</taxon>
    </lineage>
</organism>
<feature type="binding site" evidence="7">
    <location>
        <position position="12"/>
    </location>
    <ligand>
        <name>S-adenosyl-L-methionine</name>
        <dbReference type="ChEBI" id="CHEBI:59789"/>
    </ligand>
</feature>
<comment type="catalytic activity">
    <reaction evidence="6 8">
        <text>a 2'-deoxyadenosine in DNA + S-adenosyl-L-methionine = an N(6)-methyl-2'-deoxyadenosine in DNA + S-adenosyl-L-homocysteine + H(+)</text>
        <dbReference type="Rhea" id="RHEA:15197"/>
        <dbReference type="Rhea" id="RHEA-COMP:12418"/>
        <dbReference type="Rhea" id="RHEA-COMP:12419"/>
        <dbReference type="ChEBI" id="CHEBI:15378"/>
        <dbReference type="ChEBI" id="CHEBI:57856"/>
        <dbReference type="ChEBI" id="CHEBI:59789"/>
        <dbReference type="ChEBI" id="CHEBI:90615"/>
        <dbReference type="ChEBI" id="CHEBI:90616"/>
        <dbReference type="EC" id="2.1.1.72"/>
    </reaction>
</comment>
<keyword evidence="10" id="KW-1185">Reference proteome</keyword>
<evidence type="ECO:0000256" key="3">
    <source>
        <dbReference type="ARBA" id="ARBA00022603"/>
    </source>
</evidence>
<dbReference type="InterPro" id="IPR002052">
    <property type="entry name" value="DNA_methylase_N6_adenine_CS"/>
</dbReference>
<sequence length="298" mass="34594">MSKAFLKWAGGKTKLVPFIKAHLPAHFLDNKTNKRLIEPFAGSASVSLLLDFDEYLLNDSNVDLINLYKVLAEQKQEFIAYAKSYFCEKNNQERRFYELRDEFNNSDDIIKKSALFIYLNRHAFNGLCRYNKKGGFNVPFGRYKSPYFPKDELLNFVDKSSRMRFFCGDFAKMFDFIDSNDVIYCDPPYMPLSETASFASYAKDGFNFDDQMRLANLAQDFCYKAQAILISNHDTKQTRNLYQGAIIKTVQVQRNIAAKASSRQKVGELLAIYKKNNIRKNNDNRLSIMSTNWLNQPF</sequence>
<evidence type="ECO:0000256" key="1">
    <source>
        <dbReference type="ARBA" id="ARBA00006594"/>
    </source>
</evidence>
<dbReference type="PANTHER" id="PTHR30481:SF3">
    <property type="entry name" value="DNA ADENINE METHYLASE"/>
    <property type="match status" value="1"/>
</dbReference>
<dbReference type="InterPro" id="IPR012263">
    <property type="entry name" value="M_m6A_EcoRV"/>
</dbReference>
<dbReference type="EC" id="2.1.1.72" evidence="2 8"/>
<evidence type="ECO:0000256" key="5">
    <source>
        <dbReference type="ARBA" id="ARBA00022691"/>
    </source>
</evidence>
<evidence type="ECO:0000256" key="2">
    <source>
        <dbReference type="ARBA" id="ARBA00011900"/>
    </source>
</evidence>
<evidence type="ECO:0000256" key="8">
    <source>
        <dbReference type="RuleBase" id="RU361257"/>
    </source>
</evidence>
<dbReference type="InterPro" id="IPR023095">
    <property type="entry name" value="Ade_MeTrfase_dom_2"/>
</dbReference>
<keyword evidence="4 8" id="KW-0808">Transferase</keyword>
<accession>L2F4N8</accession>
<dbReference type="PROSITE" id="PS00092">
    <property type="entry name" value="N6_MTASE"/>
    <property type="match status" value="1"/>
</dbReference>
<dbReference type="AlphaFoldDB" id="L2F4N8"/>
<gene>
    <name evidence="9" type="ORF">MOMA_05546</name>
</gene>
<dbReference type="GO" id="GO:0043565">
    <property type="term" value="F:sequence-specific DNA binding"/>
    <property type="evidence" value="ECO:0007669"/>
    <property type="project" value="TreeGrafter"/>
</dbReference>
<evidence type="ECO:0000313" key="9">
    <source>
        <dbReference type="EMBL" id="ELA07999.1"/>
    </source>
</evidence>
<dbReference type="REBASE" id="62241">
    <property type="entry name" value="M.Mma225ORF5546P"/>
</dbReference>
<feature type="binding site" evidence="7">
    <location>
        <position position="8"/>
    </location>
    <ligand>
        <name>S-adenosyl-L-methionine</name>
        <dbReference type="ChEBI" id="CHEBI:59789"/>
    </ligand>
</feature>
<dbReference type="Proteomes" id="UP000023795">
    <property type="component" value="Unassembled WGS sequence"/>
</dbReference>
<dbReference type="Gene3D" id="3.40.50.150">
    <property type="entry name" value="Vaccinia Virus protein VP39"/>
    <property type="match status" value="1"/>
</dbReference>
<dbReference type="OrthoDB" id="9805629at2"/>
<dbReference type="InterPro" id="IPR012327">
    <property type="entry name" value="MeTrfase_D12"/>
</dbReference>
<dbReference type="GO" id="GO:0006298">
    <property type="term" value="P:mismatch repair"/>
    <property type="evidence" value="ECO:0007669"/>
    <property type="project" value="TreeGrafter"/>
</dbReference>
<dbReference type="PANTHER" id="PTHR30481">
    <property type="entry name" value="DNA ADENINE METHYLASE"/>
    <property type="match status" value="1"/>
</dbReference>
<dbReference type="PRINTS" id="PR00505">
    <property type="entry name" value="D12N6MTFRASE"/>
</dbReference>
<feature type="binding site" evidence="7">
    <location>
        <position position="59"/>
    </location>
    <ligand>
        <name>S-adenosyl-L-methionine</name>
        <dbReference type="ChEBI" id="CHEBI:59789"/>
    </ligand>
</feature>
<dbReference type="NCBIfam" id="TIGR00571">
    <property type="entry name" value="dam"/>
    <property type="match status" value="1"/>
</dbReference>
<dbReference type="GO" id="GO:1904047">
    <property type="term" value="F:S-adenosyl-L-methionine binding"/>
    <property type="evidence" value="ECO:0007669"/>
    <property type="project" value="TreeGrafter"/>
</dbReference>
<reference evidence="9 10" key="1">
    <citation type="journal article" date="2013" name="Genome Announc.">
        <title>Genome Sequence of Moraxella macacae 0408225, a Novel Bacterial Species Isolated from a Cynomolgus Macaque with Epistaxis.</title>
        <authorList>
            <person name="Ladner J.T."/>
            <person name="Whitehouse C.A."/>
            <person name="Koroleva G.I."/>
            <person name="Palacios G.F."/>
        </authorList>
    </citation>
    <scope>NUCLEOTIDE SEQUENCE [LARGE SCALE GENOMIC DNA]</scope>
    <source>
        <strain evidence="9 10">0408225</strain>
    </source>
</reference>
<feature type="binding site" evidence="7">
    <location>
        <position position="186"/>
    </location>
    <ligand>
        <name>S-adenosyl-L-methionine</name>
        <dbReference type="ChEBI" id="CHEBI:59789"/>
    </ligand>
</feature>
<dbReference type="InterPro" id="IPR029063">
    <property type="entry name" value="SAM-dependent_MTases_sf"/>
</dbReference>
<protein>
    <recommendedName>
        <fullName evidence="2 8">Site-specific DNA-methyltransferase (adenine-specific)</fullName>
        <ecNumber evidence="2 8">2.1.1.72</ecNumber>
    </recommendedName>
</protein>
<dbReference type="GO" id="GO:0009307">
    <property type="term" value="P:DNA restriction-modification system"/>
    <property type="evidence" value="ECO:0007669"/>
    <property type="project" value="InterPro"/>
</dbReference>
<dbReference type="STRING" id="1230338.MOMA_05546"/>
<keyword evidence="3 8" id="KW-0489">Methyltransferase</keyword>
<evidence type="ECO:0000313" key="10">
    <source>
        <dbReference type="Proteomes" id="UP000023795"/>
    </source>
</evidence>
<dbReference type="eggNOG" id="COG0338">
    <property type="taxonomic scope" value="Bacteria"/>
</dbReference>
<keyword evidence="5 8" id="KW-0949">S-adenosyl-L-methionine</keyword>
<evidence type="ECO:0000256" key="6">
    <source>
        <dbReference type="ARBA" id="ARBA00047942"/>
    </source>
</evidence>
<dbReference type="GO" id="GO:0032259">
    <property type="term" value="P:methylation"/>
    <property type="evidence" value="ECO:0007669"/>
    <property type="project" value="UniProtKB-KW"/>
</dbReference>
<name>L2F4N8_9GAMM</name>
<comment type="caution">
    <text evidence="9">The sequence shown here is derived from an EMBL/GenBank/DDBJ whole genome shotgun (WGS) entry which is preliminary data.</text>
</comment>
<comment type="similarity">
    <text evidence="1 8">Belongs to the N(4)/N(6)-methyltransferase family.</text>
</comment>
<evidence type="ECO:0000256" key="4">
    <source>
        <dbReference type="ARBA" id="ARBA00022679"/>
    </source>
</evidence>
<evidence type="ECO:0000256" key="7">
    <source>
        <dbReference type="PIRSR" id="PIRSR000398-1"/>
    </source>
</evidence>
<dbReference type="EMBL" id="ANIN01000002">
    <property type="protein sequence ID" value="ELA07999.1"/>
    <property type="molecule type" value="Genomic_DNA"/>
</dbReference>
<dbReference type="Gene3D" id="1.10.1020.10">
    <property type="entry name" value="Adenine-specific Methyltransferase, Domain 2"/>
    <property type="match status" value="1"/>
</dbReference>